<dbReference type="Pfam" id="PF00190">
    <property type="entry name" value="Cupin_1"/>
    <property type="match status" value="1"/>
</dbReference>
<evidence type="ECO:0000256" key="3">
    <source>
        <dbReference type="SAM" id="MobiDB-lite"/>
    </source>
</evidence>
<dbReference type="Proteomes" id="UP000436088">
    <property type="component" value="Unassembled WGS sequence"/>
</dbReference>
<feature type="compositionally biased region" description="Basic and acidic residues" evidence="3">
    <location>
        <begin position="12"/>
        <end position="24"/>
    </location>
</feature>
<organism evidence="5 6">
    <name type="scientific">Hibiscus syriacus</name>
    <name type="common">Rose of Sharon</name>
    <dbReference type="NCBI Taxonomy" id="106335"/>
    <lineage>
        <taxon>Eukaryota</taxon>
        <taxon>Viridiplantae</taxon>
        <taxon>Streptophyta</taxon>
        <taxon>Embryophyta</taxon>
        <taxon>Tracheophyta</taxon>
        <taxon>Spermatophyta</taxon>
        <taxon>Magnoliopsida</taxon>
        <taxon>eudicotyledons</taxon>
        <taxon>Gunneridae</taxon>
        <taxon>Pentapetalae</taxon>
        <taxon>rosids</taxon>
        <taxon>malvids</taxon>
        <taxon>Malvales</taxon>
        <taxon>Malvaceae</taxon>
        <taxon>Malvoideae</taxon>
        <taxon>Hibiscus</taxon>
    </lineage>
</organism>
<dbReference type="Gene3D" id="2.60.120.10">
    <property type="entry name" value="Jelly Rolls"/>
    <property type="match status" value="1"/>
</dbReference>
<dbReference type="InterPro" id="IPR050253">
    <property type="entry name" value="Seed_Storage-Functional"/>
</dbReference>
<gene>
    <name evidence="5" type="ORF">F3Y22_tig00112957pilonHSYRG00062</name>
</gene>
<dbReference type="InterPro" id="IPR006045">
    <property type="entry name" value="Cupin_1"/>
</dbReference>
<dbReference type="InterPro" id="IPR014710">
    <property type="entry name" value="RmlC-like_jellyroll"/>
</dbReference>
<dbReference type="SMART" id="SM00835">
    <property type="entry name" value="Cupin_1"/>
    <property type="match status" value="1"/>
</dbReference>
<dbReference type="SUPFAM" id="SSF51182">
    <property type="entry name" value="RmlC-like cupins"/>
    <property type="match status" value="1"/>
</dbReference>
<protein>
    <recommendedName>
        <fullName evidence="4">Cupin type-1 domain-containing protein</fullName>
    </recommendedName>
</protein>
<comment type="similarity">
    <text evidence="2">Belongs to the 7S seed storage protein family.</text>
</comment>
<accession>A0A6A2Y4J1</accession>
<evidence type="ECO:0000313" key="5">
    <source>
        <dbReference type="EMBL" id="KAE8663504.1"/>
    </source>
</evidence>
<feature type="compositionally biased region" description="Basic and acidic residues" evidence="3">
    <location>
        <begin position="33"/>
        <end position="42"/>
    </location>
</feature>
<dbReference type="AlphaFoldDB" id="A0A6A2Y4J1"/>
<evidence type="ECO:0000256" key="2">
    <source>
        <dbReference type="ARBA" id="ARBA00023597"/>
    </source>
</evidence>
<keyword evidence="1" id="KW-0732">Signal</keyword>
<dbReference type="EMBL" id="VEPZ02001673">
    <property type="protein sequence ID" value="KAE8663504.1"/>
    <property type="molecule type" value="Genomic_DNA"/>
</dbReference>
<reference evidence="5" key="1">
    <citation type="submission" date="2019-09" db="EMBL/GenBank/DDBJ databases">
        <title>Draft genome information of white flower Hibiscus syriacus.</title>
        <authorList>
            <person name="Kim Y.-M."/>
        </authorList>
    </citation>
    <scope>NUCLEOTIDE SEQUENCE [LARGE SCALE GENOMIC DNA]</scope>
    <source>
        <strain evidence="5">YM2019G1</strain>
    </source>
</reference>
<keyword evidence="6" id="KW-1185">Reference proteome</keyword>
<feature type="domain" description="Cupin type-1" evidence="4">
    <location>
        <begin position="2"/>
        <end position="116"/>
    </location>
</feature>
<evidence type="ECO:0000313" key="6">
    <source>
        <dbReference type="Proteomes" id="UP000436088"/>
    </source>
</evidence>
<dbReference type="PANTHER" id="PTHR31189">
    <property type="entry name" value="OS03G0336100 PROTEIN-RELATED"/>
    <property type="match status" value="1"/>
</dbReference>
<dbReference type="InterPro" id="IPR011051">
    <property type="entry name" value="RmlC_Cupin_sf"/>
</dbReference>
<dbReference type="PANTHER" id="PTHR31189:SF41">
    <property type="entry name" value="VICILIN C72"/>
    <property type="match status" value="1"/>
</dbReference>
<evidence type="ECO:0000259" key="4">
    <source>
        <dbReference type="SMART" id="SM00835"/>
    </source>
</evidence>
<evidence type="ECO:0000256" key="1">
    <source>
        <dbReference type="ARBA" id="ARBA00022729"/>
    </source>
</evidence>
<proteinExistence type="inferred from homology"/>
<name>A0A6A2Y4J1_HIBSY</name>
<comment type="caution">
    <text evidence="5">The sequence shown here is derived from an EMBL/GenBank/DDBJ whole genome shotgun (WGS) entry which is preliminary data.</text>
</comment>
<feature type="region of interest" description="Disordered" evidence="3">
    <location>
        <begin position="1"/>
        <end position="42"/>
    </location>
</feature>
<sequence>MVYPRLSMQNYKGEKEEAEEKAQREEEEEIEREEEKRAGEYSKMRVRLSAGDSFIVPAGHPVTYVASDNQRLRFIAFGLYHQNNTRIFIAGKDNVVKQMDSAAKELAFGLPSSLVDEVFNNLQESYFVSRQRQPAILDFVGLF</sequence>